<keyword evidence="6" id="KW-1185">Reference proteome</keyword>
<sequence>MKALQKLLVLCLLATLLSACAAAQENGSNADYDNMKKMMVDMLKTDEGKQAIHEIMTEEEVRHDLVMDNLFVKQTVQQTLTSEQGKKYWQELMQEPEFAKTFAETMQSENEKILKRLMKDPEYQAMMIAIFTDKEVEDSILELLKSKEYREQQMTVMAEAFESPYFIAKVNNILSKVTEEQLEKQDESGGDSGSGENGEESGG</sequence>
<evidence type="ECO:0000313" key="5">
    <source>
        <dbReference type="EMBL" id="THG89870.1"/>
    </source>
</evidence>
<evidence type="ECO:0000313" key="6">
    <source>
        <dbReference type="Proteomes" id="UP000002754"/>
    </source>
</evidence>
<evidence type="ECO:0000259" key="3">
    <source>
        <dbReference type="Pfam" id="PF17898"/>
    </source>
</evidence>
<reference evidence="4 6" key="1">
    <citation type="journal article" date="2014" name="Genome Announc.">
        <title>Draft Genome Sequence of Bacillus alcalophilus AV1934, a Classic Alkaliphile Isolated from Human Feces in 1934.</title>
        <authorList>
            <person name="Attie O."/>
            <person name="Jayaprakash A."/>
            <person name="Shah H."/>
            <person name="Paulsen I.T."/>
            <person name="Morino M."/>
            <person name="Takahashi Y."/>
            <person name="Narumi I."/>
            <person name="Sachidanandam R."/>
            <person name="Satoh K."/>
            <person name="Ito M."/>
            <person name="Krulwich T.A."/>
        </authorList>
    </citation>
    <scope>NUCLEOTIDE SEQUENCE [LARGE SCALE GENOMIC DNA]</scope>
    <source>
        <strain evidence="4 6">AV1934</strain>
    </source>
</reference>
<dbReference type="Proteomes" id="UP000297014">
    <property type="component" value="Unassembled WGS sequence"/>
</dbReference>
<evidence type="ECO:0000313" key="7">
    <source>
        <dbReference type="Proteomes" id="UP000297014"/>
    </source>
</evidence>
<dbReference type="NCBIfam" id="NF040801">
    <property type="entry name" value="spore_GerD"/>
    <property type="match status" value="1"/>
</dbReference>
<dbReference type="EMBL" id="ALPT02000012">
    <property type="protein sequence ID" value="KGA98270.1"/>
    <property type="molecule type" value="Genomic_DNA"/>
</dbReference>
<feature type="chain" id="PRO_5038290323" evidence="2">
    <location>
        <begin position="22"/>
        <end position="203"/>
    </location>
</feature>
<proteinExistence type="predicted"/>
<gene>
    <name evidence="5" type="ORF">AJ85_14330</name>
    <name evidence="4" type="ORF">BALCAV_0204985</name>
</gene>
<evidence type="ECO:0000256" key="1">
    <source>
        <dbReference type="SAM" id="MobiDB-lite"/>
    </source>
</evidence>
<dbReference type="STRING" id="1218173.BALCAV_0204985"/>
<evidence type="ECO:0000256" key="2">
    <source>
        <dbReference type="SAM" id="SignalP"/>
    </source>
</evidence>
<organism evidence="4 6">
    <name type="scientific">Alkalihalobacillus alcalophilus ATCC 27647 = CGMCC 1.3604</name>
    <dbReference type="NCBI Taxonomy" id="1218173"/>
    <lineage>
        <taxon>Bacteria</taxon>
        <taxon>Bacillati</taxon>
        <taxon>Bacillota</taxon>
        <taxon>Bacilli</taxon>
        <taxon>Bacillales</taxon>
        <taxon>Bacillaceae</taxon>
        <taxon>Alkalihalobacillus</taxon>
    </lineage>
</organism>
<keyword evidence="2" id="KW-0732">Signal</keyword>
<name>A0A094XHN7_ALKAL</name>
<dbReference type="EMBL" id="JALP01000191">
    <property type="protein sequence ID" value="THG89870.1"/>
    <property type="molecule type" value="Genomic_DNA"/>
</dbReference>
<dbReference type="Pfam" id="PF17898">
    <property type="entry name" value="GerD"/>
    <property type="match status" value="1"/>
</dbReference>
<feature type="signal peptide" evidence="2">
    <location>
        <begin position="1"/>
        <end position="21"/>
    </location>
</feature>
<evidence type="ECO:0000313" key="4">
    <source>
        <dbReference type="EMBL" id="KGA98270.1"/>
    </source>
</evidence>
<protein>
    <submittedName>
        <fullName evidence="5">Spore germination protein GerD</fullName>
    </submittedName>
    <submittedName>
        <fullName evidence="4">Spore gernimation protein GerD</fullName>
    </submittedName>
</protein>
<feature type="region of interest" description="Disordered" evidence="1">
    <location>
        <begin position="180"/>
        <end position="203"/>
    </location>
</feature>
<comment type="caution">
    <text evidence="4">The sequence shown here is derived from an EMBL/GenBank/DDBJ whole genome shotgun (WGS) entry which is preliminary data.</text>
</comment>
<accession>A0A094XHN7</accession>
<dbReference type="InterPro" id="IPR041262">
    <property type="entry name" value="GerD_central"/>
</dbReference>
<dbReference type="PROSITE" id="PS51257">
    <property type="entry name" value="PROKAR_LIPOPROTEIN"/>
    <property type="match status" value="1"/>
</dbReference>
<reference evidence="5 7" key="2">
    <citation type="submission" date="2014-01" db="EMBL/GenBank/DDBJ databases">
        <title>Draft genome sequencing of Bacillus alcalophilus CGMCC 1.3604.</title>
        <authorList>
            <person name="Yang J."/>
            <person name="Diao L."/>
            <person name="Yang S."/>
        </authorList>
    </citation>
    <scope>NUCLEOTIDE SEQUENCE [LARGE SCALE GENOMIC DNA]</scope>
    <source>
        <strain evidence="5 7">CGMCC 1.3604</strain>
    </source>
</reference>
<dbReference type="eggNOG" id="ENOG50304MB">
    <property type="taxonomic scope" value="Bacteria"/>
</dbReference>
<feature type="domain" description="Spore germination GerD central core" evidence="3">
    <location>
        <begin position="65"/>
        <end position="177"/>
    </location>
</feature>
<dbReference type="RefSeq" id="WP_003320447.1">
    <property type="nucleotide sequence ID" value="NZ_ALPT02000012.1"/>
</dbReference>
<dbReference type="Proteomes" id="UP000002754">
    <property type="component" value="Unassembled WGS sequence"/>
</dbReference>
<dbReference type="AlphaFoldDB" id="A0A094XHN7"/>